<feature type="region of interest" description="Disordered" evidence="1">
    <location>
        <begin position="106"/>
        <end position="139"/>
    </location>
</feature>
<accession>A0ABS7YU17</accession>
<dbReference type="Proteomes" id="UP001199044">
    <property type="component" value="Unassembled WGS sequence"/>
</dbReference>
<organism evidence="2 3">
    <name type="scientific">Vibrio tritonius</name>
    <dbReference type="NCBI Taxonomy" id="1435069"/>
    <lineage>
        <taxon>Bacteria</taxon>
        <taxon>Pseudomonadati</taxon>
        <taxon>Pseudomonadota</taxon>
        <taxon>Gammaproteobacteria</taxon>
        <taxon>Vibrionales</taxon>
        <taxon>Vibrionaceae</taxon>
        <taxon>Vibrio</taxon>
    </lineage>
</organism>
<comment type="caution">
    <text evidence="2">The sequence shown here is derived from an EMBL/GenBank/DDBJ whole genome shotgun (WGS) entry which is preliminary data.</text>
</comment>
<feature type="compositionally biased region" description="Low complexity" evidence="1">
    <location>
        <begin position="42"/>
        <end position="52"/>
    </location>
</feature>
<evidence type="ECO:0000313" key="2">
    <source>
        <dbReference type="EMBL" id="MCA2019106.1"/>
    </source>
</evidence>
<feature type="non-terminal residue" evidence="2">
    <location>
        <position position="1"/>
    </location>
</feature>
<evidence type="ECO:0000313" key="3">
    <source>
        <dbReference type="Proteomes" id="UP001199044"/>
    </source>
</evidence>
<feature type="non-terminal residue" evidence="2">
    <location>
        <position position="139"/>
    </location>
</feature>
<keyword evidence="3" id="KW-1185">Reference proteome</keyword>
<feature type="compositionally biased region" description="Low complexity" evidence="1">
    <location>
        <begin position="112"/>
        <end position="130"/>
    </location>
</feature>
<dbReference type="EMBL" id="JAIWIU010000258">
    <property type="protein sequence ID" value="MCA2019106.1"/>
    <property type="molecule type" value="Genomic_DNA"/>
</dbReference>
<dbReference type="RefSeq" id="WP_225252332.1">
    <property type="nucleotide sequence ID" value="NZ_JAIWIU010000258.1"/>
</dbReference>
<sequence>APAESEVAEDEFALDDFDLGDLELGDEELPEFTEEDALAAAADEPAEIAETPVESEEQVEPAAPAESEVAEDEFALDDDFDLGELELGDEALPEFTEEDALASVADDPAEIAEAPVESAEQVEPAAPAESEVAEDEFAL</sequence>
<protein>
    <submittedName>
        <fullName evidence="2">Uncharacterized protein</fullName>
    </submittedName>
</protein>
<reference evidence="3" key="1">
    <citation type="submission" date="2023-07" db="EMBL/GenBank/DDBJ databases">
        <title>Molecular identification of indigenous halophilic bacteria isolated from red sea cost, biodegradation of synthetic dyes and assessment of degraded metabolite toxicity.</title>
        <authorList>
            <person name="Chaieb K."/>
            <person name="Altayb H.N."/>
        </authorList>
    </citation>
    <scope>NUCLEOTIDE SEQUENCE [LARGE SCALE GENOMIC DNA]</scope>
    <source>
        <strain evidence="3">K20</strain>
    </source>
</reference>
<evidence type="ECO:0000256" key="1">
    <source>
        <dbReference type="SAM" id="MobiDB-lite"/>
    </source>
</evidence>
<proteinExistence type="predicted"/>
<feature type="region of interest" description="Disordered" evidence="1">
    <location>
        <begin position="42"/>
        <end position="71"/>
    </location>
</feature>
<name>A0ABS7YU17_9VIBR</name>
<feature type="region of interest" description="Disordered" evidence="1">
    <location>
        <begin position="1"/>
        <end position="20"/>
    </location>
</feature>
<gene>
    <name evidence="2" type="ORF">LDJ79_23565</name>
</gene>